<dbReference type="Gene3D" id="3.40.630.190">
    <property type="entry name" value="LCP protein"/>
    <property type="match status" value="1"/>
</dbReference>
<evidence type="ECO:0000313" key="4">
    <source>
        <dbReference type="Proteomes" id="UP000824160"/>
    </source>
</evidence>
<evidence type="ECO:0000256" key="1">
    <source>
        <dbReference type="SAM" id="MobiDB-lite"/>
    </source>
</evidence>
<evidence type="ECO:0000256" key="2">
    <source>
        <dbReference type="SAM" id="Phobius"/>
    </source>
</evidence>
<keyword evidence="2" id="KW-0812">Transmembrane</keyword>
<feature type="compositionally biased region" description="Polar residues" evidence="1">
    <location>
        <begin position="78"/>
        <end position="93"/>
    </location>
</feature>
<feature type="transmembrane region" description="Helical" evidence="2">
    <location>
        <begin position="46"/>
        <end position="67"/>
    </location>
</feature>
<dbReference type="EMBL" id="DVLW01000262">
    <property type="protein sequence ID" value="HIT95429.1"/>
    <property type="molecule type" value="Genomic_DNA"/>
</dbReference>
<organism evidence="3 4">
    <name type="scientific">Candidatus Faecivivens stercoripullorum</name>
    <dbReference type="NCBI Taxonomy" id="2840805"/>
    <lineage>
        <taxon>Bacteria</taxon>
        <taxon>Bacillati</taxon>
        <taxon>Bacillota</taxon>
        <taxon>Clostridia</taxon>
        <taxon>Eubacteriales</taxon>
        <taxon>Oscillospiraceae</taxon>
        <taxon>Oscillospiraceae incertae sedis</taxon>
        <taxon>Candidatus Faecivivens</taxon>
    </lineage>
</organism>
<name>A0A9D1H9X8_9FIRM</name>
<dbReference type="AlphaFoldDB" id="A0A9D1H9X8"/>
<sequence>MLGNGDEEQVMQEIAETLRQQQEQDRSYGKIYETQLAPKKGMNGGVTFALTFGISLAVLLLIMLIVLSGTSRNGELFGSNESSQPLSGTNLSADHSLDSYHPTMEDDNRLLVVINGGEDAQSHYWLLRISPTSGEMTVLTFPDSLSSGEETLQQAAGSFSDAQQAVQKIFGEDSVDRVVWFERENAEKMITALGGMEWEFHDRYQSESLDIPVGRHLLDGGTLMQLLDESASGQQPSAGQLPSGADILAAFLGQRFTASAFNRDDGLFETLVSWSEGNISVMDYYNGKKFLRWFLYMGAGYQTIAVGETGNTVLSDGERQLARERLGLSASE</sequence>
<proteinExistence type="predicted"/>
<keyword evidence="2" id="KW-0472">Membrane</keyword>
<comment type="caution">
    <text evidence="3">The sequence shown here is derived from an EMBL/GenBank/DDBJ whole genome shotgun (WGS) entry which is preliminary data.</text>
</comment>
<reference evidence="3" key="1">
    <citation type="submission" date="2020-10" db="EMBL/GenBank/DDBJ databases">
        <authorList>
            <person name="Gilroy R."/>
        </authorList>
    </citation>
    <scope>NUCLEOTIDE SEQUENCE</scope>
    <source>
        <strain evidence="3">ChiBcec7-5410</strain>
    </source>
</reference>
<keyword evidence="2" id="KW-1133">Transmembrane helix</keyword>
<dbReference type="Proteomes" id="UP000824160">
    <property type="component" value="Unassembled WGS sequence"/>
</dbReference>
<evidence type="ECO:0000313" key="3">
    <source>
        <dbReference type="EMBL" id="HIT95429.1"/>
    </source>
</evidence>
<accession>A0A9D1H9X8</accession>
<reference evidence="3" key="2">
    <citation type="journal article" date="2021" name="PeerJ">
        <title>Extensive microbial diversity within the chicken gut microbiome revealed by metagenomics and culture.</title>
        <authorList>
            <person name="Gilroy R."/>
            <person name="Ravi A."/>
            <person name="Getino M."/>
            <person name="Pursley I."/>
            <person name="Horton D.L."/>
            <person name="Alikhan N.F."/>
            <person name="Baker D."/>
            <person name="Gharbi K."/>
            <person name="Hall N."/>
            <person name="Watson M."/>
            <person name="Adriaenssens E.M."/>
            <person name="Foster-Nyarko E."/>
            <person name="Jarju S."/>
            <person name="Secka A."/>
            <person name="Antonio M."/>
            <person name="Oren A."/>
            <person name="Chaudhuri R.R."/>
            <person name="La Ragione R."/>
            <person name="Hildebrand F."/>
            <person name="Pallen M.J."/>
        </authorList>
    </citation>
    <scope>NUCLEOTIDE SEQUENCE</scope>
    <source>
        <strain evidence="3">ChiBcec7-5410</strain>
    </source>
</reference>
<protein>
    <submittedName>
        <fullName evidence="3">Uncharacterized protein</fullName>
    </submittedName>
</protein>
<gene>
    <name evidence="3" type="ORF">IAC43_09600</name>
</gene>
<feature type="region of interest" description="Disordered" evidence="1">
    <location>
        <begin position="78"/>
        <end position="99"/>
    </location>
</feature>